<feature type="compositionally biased region" description="Basic and acidic residues" evidence="1">
    <location>
        <begin position="469"/>
        <end position="496"/>
    </location>
</feature>
<keyword evidence="3" id="KW-1185">Reference proteome</keyword>
<protein>
    <submittedName>
        <fullName evidence="2">Histone deacetylase 1/2</fullName>
    </submittedName>
</protein>
<dbReference type="EMBL" id="ATMH01002890">
    <property type="protein sequence ID" value="EPY32280.1"/>
    <property type="molecule type" value="Genomic_DNA"/>
</dbReference>
<proteinExistence type="predicted"/>
<organism evidence="2 3">
    <name type="scientific">Strigomonas culicis</name>
    <dbReference type="NCBI Taxonomy" id="28005"/>
    <lineage>
        <taxon>Eukaryota</taxon>
        <taxon>Discoba</taxon>
        <taxon>Euglenozoa</taxon>
        <taxon>Kinetoplastea</taxon>
        <taxon>Metakinetoplastina</taxon>
        <taxon>Trypanosomatida</taxon>
        <taxon>Trypanosomatidae</taxon>
        <taxon>Strigomonadinae</taxon>
        <taxon>Strigomonas</taxon>
    </lineage>
</organism>
<accession>S9W8V4</accession>
<evidence type="ECO:0000313" key="2">
    <source>
        <dbReference type="EMBL" id="EPY32280.1"/>
    </source>
</evidence>
<name>S9W8V4_9TRYP</name>
<dbReference type="Proteomes" id="UP000015354">
    <property type="component" value="Unassembled WGS sequence"/>
</dbReference>
<dbReference type="AlphaFoldDB" id="S9W8V4"/>
<gene>
    <name evidence="2" type="ORF">STCU_02890</name>
</gene>
<sequence>MKNREGRKRDPCLSSFYRSLALYVSVGSVPTGCACSAQTVCSTGGTMVAASAAACCRRRRGCGWMCPHMRVDLRDGVAVGALRVEHGRRVVALVLRYVQQRRVLEEPSGARHRVHRDGGAERQRAAAQDAGLVRPQLRHVADRVAAAADGEQRQAELSHKLHAPAVAPGGEVEQPEAVLREGVRAELQHHRVRREVRHHLRQRLREDGDVEEVVDAVPQAQVHRVVAAAPDADVGRGARAGEEALAELVQRQREDAVALAEGLVDAVAVVHVEVNVQHPLVALEQLDDAEDNVVHIAEAAALAALGVVHAAAPVHRDIDPAAVEQHGAHDGAARRRNGVLDDALHRRAVARVEDLRRLGVPHPALRVVHPQVGDEGVRVVRLEGLDLHQRRDHRPAQRVQAEGAHELHRGQHAVGFHRMLRQQRRQVAVRRISGRVQQRYARTIDRGAVLFLFKRHLGRLEMKRKRKKEPLVMKDRKGKERKGEKGVFHKESKKVD</sequence>
<comment type="caution">
    <text evidence="2">The sequence shown here is derived from an EMBL/GenBank/DDBJ whole genome shotgun (WGS) entry which is preliminary data.</text>
</comment>
<evidence type="ECO:0000256" key="1">
    <source>
        <dbReference type="SAM" id="MobiDB-lite"/>
    </source>
</evidence>
<reference evidence="2 3" key="1">
    <citation type="journal article" date="2013" name="PLoS ONE">
        <title>Predicting the Proteins of Angomonas deanei, Strigomonas culicis and Their Respective Endosymbionts Reveals New Aspects of the Trypanosomatidae Family.</title>
        <authorList>
            <person name="Motta M.C."/>
            <person name="Martins A.C."/>
            <person name="de Souza S.S."/>
            <person name="Catta-Preta C.M."/>
            <person name="Silva R."/>
            <person name="Klein C.C."/>
            <person name="de Almeida L.G."/>
            <person name="de Lima Cunha O."/>
            <person name="Ciapina L.P."/>
            <person name="Brocchi M."/>
            <person name="Colabardini A.C."/>
            <person name="de Araujo Lima B."/>
            <person name="Machado C.R."/>
            <person name="de Almeida Soares C.M."/>
            <person name="Probst C.M."/>
            <person name="de Menezes C.B."/>
            <person name="Thompson C.E."/>
            <person name="Bartholomeu D.C."/>
            <person name="Gradia D.F."/>
            <person name="Pavoni D.P."/>
            <person name="Grisard E.C."/>
            <person name="Fantinatti-Garboggini F."/>
            <person name="Marchini F.K."/>
            <person name="Rodrigues-Luiz G.F."/>
            <person name="Wagner G."/>
            <person name="Goldman G.H."/>
            <person name="Fietto J.L."/>
            <person name="Elias M.C."/>
            <person name="Goldman M.H."/>
            <person name="Sagot M.F."/>
            <person name="Pereira M."/>
            <person name="Stoco P.H."/>
            <person name="de Mendonca-Neto R.P."/>
            <person name="Teixeira S.M."/>
            <person name="Maciel T.E."/>
            <person name="de Oliveira Mendes T.A."/>
            <person name="Urmenyi T.P."/>
            <person name="de Souza W."/>
            <person name="Schenkman S."/>
            <person name="de Vasconcelos A.T."/>
        </authorList>
    </citation>
    <scope>NUCLEOTIDE SEQUENCE [LARGE SCALE GENOMIC DNA]</scope>
</reference>
<dbReference type="PROSITE" id="PS51257">
    <property type="entry name" value="PROKAR_LIPOPROTEIN"/>
    <property type="match status" value="1"/>
</dbReference>
<evidence type="ECO:0000313" key="3">
    <source>
        <dbReference type="Proteomes" id="UP000015354"/>
    </source>
</evidence>
<feature type="region of interest" description="Disordered" evidence="1">
    <location>
        <begin position="463"/>
        <end position="496"/>
    </location>
</feature>